<sequence>MTCPGNSVNGQAACGSQRLLSEDLRGKMGFKGFVLSDWGATTSPAGMAMGGVKMVSNGLDLEMPVEALLSKTGLFFADKKGAGGTQTAFDQGVMHMLSAVFKMGLDSEEGCAGPHKCYEALLTNVTSSQHVSLARTVATEAVTLLKNDGVLPLDPSRVKKIAVVGPAAVQVQDVSAAAYQNADYYSAGGAEHCRTGAVVTPLAALSRYAAQRGIEVESTGTSDPMDMLYTIHSADVVIVVAAATSTADGPRSSMNLDSEMDKLISQVAKSKTTVVLMQTPGAVLTPWRDEVSAIANLFLAGQETGSAWAAVVFGEAEPAGRLPVAFPAEQRGLLVGADPSFVRYDEGLFTSYRAGTQQAAFPFGHGLSYTNFSYGIPELRADCGAKVCVSMRVKNTGARSGREVAQAYLDFPSAAAMPRKLLRGFKKTKMLRPQESEELVFAFTERDLSTYSNGAWLAWDGVAARFGASSEDFRQELTLSQPGAAQMAAAPAEETKAQASGPAAPRGQLEVSKAPIAEPATLRAVIPEKPKVPRRFAPPPTPPRRESRADEASTIQQPLLRRAPVARHA</sequence>
<accession>A0A7S1RXW2</accession>
<dbReference type="GO" id="GO:0008422">
    <property type="term" value="F:beta-glucosidase activity"/>
    <property type="evidence" value="ECO:0007669"/>
    <property type="project" value="UniProtKB-EC"/>
</dbReference>
<evidence type="ECO:0000256" key="3">
    <source>
        <dbReference type="ARBA" id="ARBA00012744"/>
    </source>
</evidence>
<gene>
    <name evidence="8" type="ORF">ACAT0790_LOCUS54251</name>
</gene>
<dbReference type="InterPro" id="IPR013783">
    <property type="entry name" value="Ig-like_fold"/>
</dbReference>
<dbReference type="Pfam" id="PF01915">
    <property type="entry name" value="Glyco_hydro_3_C"/>
    <property type="match status" value="1"/>
</dbReference>
<dbReference type="SUPFAM" id="SSF52279">
    <property type="entry name" value="Beta-D-glucan exohydrolase, C-terminal domain"/>
    <property type="match status" value="1"/>
</dbReference>
<dbReference type="PANTHER" id="PTHR42715">
    <property type="entry name" value="BETA-GLUCOSIDASE"/>
    <property type="match status" value="1"/>
</dbReference>
<dbReference type="EMBL" id="HBGE01091074">
    <property type="protein sequence ID" value="CAD9177482.1"/>
    <property type="molecule type" value="Transcribed_RNA"/>
</dbReference>
<evidence type="ECO:0000256" key="4">
    <source>
        <dbReference type="ARBA" id="ARBA00022801"/>
    </source>
</evidence>
<evidence type="ECO:0000256" key="2">
    <source>
        <dbReference type="ARBA" id="ARBA00005336"/>
    </source>
</evidence>
<feature type="region of interest" description="Disordered" evidence="6">
    <location>
        <begin position="487"/>
        <end position="569"/>
    </location>
</feature>
<dbReference type="PANTHER" id="PTHR42715:SF10">
    <property type="entry name" value="BETA-GLUCOSIDASE"/>
    <property type="match status" value="1"/>
</dbReference>
<keyword evidence="5" id="KW-0326">Glycosidase</keyword>
<dbReference type="InterPro" id="IPR036881">
    <property type="entry name" value="Glyco_hydro_3_C_sf"/>
</dbReference>
<dbReference type="SUPFAM" id="SSF51445">
    <property type="entry name" value="(Trans)glycosidases"/>
    <property type="match status" value="1"/>
</dbReference>
<dbReference type="GO" id="GO:0009251">
    <property type="term" value="P:glucan catabolic process"/>
    <property type="evidence" value="ECO:0007669"/>
    <property type="project" value="TreeGrafter"/>
</dbReference>
<dbReference type="InterPro" id="IPR050288">
    <property type="entry name" value="Cellulose_deg_GH3"/>
</dbReference>
<dbReference type="Gene3D" id="3.20.20.300">
    <property type="entry name" value="Glycoside hydrolase, family 3, N-terminal domain"/>
    <property type="match status" value="1"/>
</dbReference>
<reference evidence="8" key="1">
    <citation type="submission" date="2021-01" db="EMBL/GenBank/DDBJ databases">
        <authorList>
            <person name="Corre E."/>
            <person name="Pelletier E."/>
            <person name="Niang G."/>
            <person name="Scheremetjew M."/>
            <person name="Finn R."/>
            <person name="Kale V."/>
            <person name="Holt S."/>
            <person name="Cochrane G."/>
            <person name="Meng A."/>
            <person name="Brown T."/>
            <person name="Cohen L."/>
        </authorList>
    </citation>
    <scope>NUCLEOTIDE SEQUENCE</scope>
    <source>
        <strain evidence="8">OF101</strain>
    </source>
</reference>
<dbReference type="InterPro" id="IPR017853">
    <property type="entry name" value="GH"/>
</dbReference>
<organism evidence="8">
    <name type="scientific">Alexandrium catenella</name>
    <name type="common">Red tide dinoflagellate</name>
    <name type="synonym">Gonyaulax catenella</name>
    <dbReference type="NCBI Taxonomy" id="2925"/>
    <lineage>
        <taxon>Eukaryota</taxon>
        <taxon>Sar</taxon>
        <taxon>Alveolata</taxon>
        <taxon>Dinophyceae</taxon>
        <taxon>Gonyaulacales</taxon>
        <taxon>Pyrocystaceae</taxon>
        <taxon>Alexandrium</taxon>
    </lineage>
</organism>
<evidence type="ECO:0000256" key="5">
    <source>
        <dbReference type="ARBA" id="ARBA00023295"/>
    </source>
</evidence>
<dbReference type="Pfam" id="PF14310">
    <property type="entry name" value="Fn3-like"/>
    <property type="match status" value="1"/>
</dbReference>
<dbReference type="SMART" id="SM01217">
    <property type="entry name" value="Fn3_like"/>
    <property type="match status" value="1"/>
</dbReference>
<dbReference type="InterPro" id="IPR026891">
    <property type="entry name" value="Fn3-like"/>
</dbReference>
<evidence type="ECO:0000256" key="1">
    <source>
        <dbReference type="ARBA" id="ARBA00000448"/>
    </source>
</evidence>
<evidence type="ECO:0000313" key="8">
    <source>
        <dbReference type="EMBL" id="CAD9177482.1"/>
    </source>
</evidence>
<evidence type="ECO:0000259" key="7">
    <source>
        <dbReference type="SMART" id="SM01217"/>
    </source>
</evidence>
<comment type="similarity">
    <text evidence="2">Belongs to the glycosyl hydrolase 3 family.</text>
</comment>
<dbReference type="InterPro" id="IPR002772">
    <property type="entry name" value="Glyco_hydro_3_C"/>
</dbReference>
<proteinExistence type="inferred from homology"/>
<dbReference type="Gene3D" id="2.60.40.10">
    <property type="entry name" value="Immunoglobulins"/>
    <property type="match status" value="1"/>
</dbReference>
<dbReference type="AlphaFoldDB" id="A0A7S1RXW2"/>
<comment type="catalytic activity">
    <reaction evidence="1">
        <text>Hydrolysis of terminal, non-reducing beta-D-glucosyl residues with release of beta-D-glucose.</text>
        <dbReference type="EC" id="3.2.1.21"/>
    </reaction>
</comment>
<dbReference type="EC" id="3.2.1.21" evidence="3"/>
<protein>
    <recommendedName>
        <fullName evidence="3">beta-glucosidase</fullName>
        <ecNumber evidence="3">3.2.1.21</ecNumber>
    </recommendedName>
</protein>
<dbReference type="InterPro" id="IPR036962">
    <property type="entry name" value="Glyco_hydro_3_N_sf"/>
</dbReference>
<evidence type="ECO:0000256" key="6">
    <source>
        <dbReference type="SAM" id="MobiDB-lite"/>
    </source>
</evidence>
<feature type="domain" description="Fibronectin type III-like" evidence="7">
    <location>
        <begin position="403"/>
        <end position="470"/>
    </location>
</feature>
<name>A0A7S1RXW2_ALECA</name>
<dbReference type="Gene3D" id="3.40.50.1700">
    <property type="entry name" value="Glycoside hydrolase family 3 C-terminal domain"/>
    <property type="match status" value="1"/>
</dbReference>
<keyword evidence="4" id="KW-0378">Hydrolase</keyword>